<dbReference type="GeneID" id="100372921"/>
<evidence type="ECO:0000256" key="9">
    <source>
        <dbReference type="PROSITE-ProRule" id="PRU00103"/>
    </source>
</evidence>
<keyword evidence="2" id="KW-0723">Serine/threonine-protein kinase</keyword>
<keyword evidence="5" id="KW-0418">Kinase</keyword>
<dbReference type="Pfam" id="PF00069">
    <property type="entry name" value="Pkinase"/>
    <property type="match status" value="1"/>
</dbReference>
<evidence type="ECO:0000256" key="2">
    <source>
        <dbReference type="ARBA" id="ARBA00022527"/>
    </source>
</evidence>
<dbReference type="RefSeq" id="XP_006818067.1">
    <property type="nucleotide sequence ID" value="XM_006818004.1"/>
</dbReference>
<accession>A0ABM0MDH6</accession>
<evidence type="ECO:0000256" key="6">
    <source>
        <dbReference type="ARBA" id="ARBA00022840"/>
    </source>
</evidence>
<evidence type="ECO:0000256" key="10">
    <source>
        <dbReference type="PROSITE-ProRule" id="PRU00259"/>
    </source>
</evidence>
<evidence type="ECO:0000313" key="13">
    <source>
        <dbReference type="Proteomes" id="UP000694865"/>
    </source>
</evidence>
<dbReference type="Gene3D" id="1.10.510.10">
    <property type="entry name" value="Transferase(Phosphotransferase) domain 1"/>
    <property type="match status" value="1"/>
</dbReference>
<protein>
    <recommendedName>
        <fullName evidence="1">non-specific serine/threonine protein kinase</fullName>
        <ecNumber evidence="1">2.7.11.1</ecNumber>
    </recommendedName>
</protein>
<dbReference type="PROSITE" id="PS50011">
    <property type="entry name" value="PROTEIN_KINASE_DOM"/>
    <property type="match status" value="1"/>
</dbReference>
<feature type="repeat" description="HEAT" evidence="9">
    <location>
        <begin position="537"/>
        <end position="573"/>
    </location>
</feature>
<dbReference type="InterPro" id="IPR011009">
    <property type="entry name" value="Kinase-like_dom_sf"/>
</dbReference>
<dbReference type="Pfam" id="PF00514">
    <property type="entry name" value="Arm"/>
    <property type="match status" value="1"/>
</dbReference>
<comment type="catalytic activity">
    <reaction evidence="7">
        <text>L-threonyl-[protein] + ATP = O-phospho-L-threonyl-[protein] + ADP + H(+)</text>
        <dbReference type="Rhea" id="RHEA:46608"/>
        <dbReference type="Rhea" id="RHEA-COMP:11060"/>
        <dbReference type="Rhea" id="RHEA-COMP:11605"/>
        <dbReference type="ChEBI" id="CHEBI:15378"/>
        <dbReference type="ChEBI" id="CHEBI:30013"/>
        <dbReference type="ChEBI" id="CHEBI:30616"/>
        <dbReference type="ChEBI" id="CHEBI:61977"/>
        <dbReference type="ChEBI" id="CHEBI:456216"/>
        <dbReference type="EC" id="2.7.11.1"/>
    </reaction>
</comment>
<dbReference type="EC" id="2.7.11.1" evidence="1"/>
<feature type="compositionally biased region" description="Polar residues" evidence="11">
    <location>
        <begin position="284"/>
        <end position="293"/>
    </location>
</feature>
<dbReference type="PROSITE" id="PS50176">
    <property type="entry name" value="ARM_REPEAT"/>
    <property type="match status" value="1"/>
</dbReference>
<evidence type="ECO:0000256" key="5">
    <source>
        <dbReference type="ARBA" id="ARBA00022777"/>
    </source>
</evidence>
<dbReference type="Proteomes" id="UP000694865">
    <property type="component" value="Unplaced"/>
</dbReference>
<dbReference type="SUPFAM" id="SSF48371">
    <property type="entry name" value="ARM repeat"/>
    <property type="match status" value="2"/>
</dbReference>
<evidence type="ECO:0000259" key="12">
    <source>
        <dbReference type="PROSITE" id="PS50011"/>
    </source>
</evidence>
<feature type="repeat" description="ARM" evidence="10">
    <location>
        <begin position="1198"/>
        <end position="1230"/>
    </location>
</feature>
<comment type="catalytic activity">
    <reaction evidence="8">
        <text>L-seryl-[protein] + ATP = O-phospho-L-seryl-[protein] + ADP + H(+)</text>
        <dbReference type="Rhea" id="RHEA:17989"/>
        <dbReference type="Rhea" id="RHEA-COMP:9863"/>
        <dbReference type="Rhea" id="RHEA-COMP:11604"/>
        <dbReference type="ChEBI" id="CHEBI:15378"/>
        <dbReference type="ChEBI" id="CHEBI:29999"/>
        <dbReference type="ChEBI" id="CHEBI:30616"/>
        <dbReference type="ChEBI" id="CHEBI:83421"/>
        <dbReference type="ChEBI" id="CHEBI:456216"/>
        <dbReference type="EC" id="2.7.11.1"/>
    </reaction>
</comment>
<dbReference type="InterPro" id="IPR000225">
    <property type="entry name" value="Armadillo"/>
</dbReference>
<keyword evidence="6" id="KW-0067">ATP-binding</keyword>
<dbReference type="InterPro" id="IPR000719">
    <property type="entry name" value="Prot_kinase_dom"/>
</dbReference>
<dbReference type="InterPro" id="IPR016024">
    <property type="entry name" value="ARM-type_fold"/>
</dbReference>
<keyword evidence="13" id="KW-1185">Reference proteome</keyword>
<evidence type="ECO:0000256" key="8">
    <source>
        <dbReference type="ARBA" id="ARBA00048679"/>
    </source>
</evidence>
<name>A0ABM0MDH6_SACKO</name>
<evidence type="ECO:0000256" key="3">
    <source>
        <dbReference type="ARBA" id="ARBA00022679"/>
    </source>
</evidence>
<feature type="region of interest" description="Disordered" evidence="11">
    <location>
        <begin position="276"/>
        <end position="352"/>
    </location>
</feature>
<dbReference type="CDD" id="cd14002">
    <property type="entry name" value="STKc_STK36"/>
    <property type="match status" value="1"/>
</dbReference>
<feature type="compositionally biased region" description="Low complexity" evidence="11">
    <location>
        <begin position="309"/>
        <end position="318"/>
    </location>
</feature>
<dbReference type="PROSITE" id="PS00108">
    <property type="entry name" value="PROTEIN_KINASE_ST"/>
    <property type="match status" value="1"/>
</dbReference>
<dbReference type="InterPro" id="IPR008271">
    <property type="entry name" value="Ser/Thr_kinase_AS"/>
</dbReference>
<feature type="domain" description="Protein kinase" evidence="12">
    <location>
        <begin position="1"/>
        <end position="245"/>
    </location>
</feature>
<dbReference type="PANTHER" id="PTHR22983">
    <property type="entry name" value="PROTEIN KINASE RELATED"/>
    <property type="match status" value="1"/>
</dbReference>
<dbReference type="Gene3D" id="1.25.10.10">
    <property type="entry name" value="Leucine-rich Repeat Variant"/>
    <property type="match status" value="1"/>
</dbReference>
<dbReference type="PANTHER" id="PTHR22983:SF6">
    <property type="entry name" value="SERINE_THREONINE-PROTEIN KINASE 36"/>
    <property type="match status" value="1"/>
</dbReference>
<dbReference type="SMART" id="SM00220">
    <property type="entry name" value="S_TKc"/>
    <property type="match status" value="1"/>
</dbReference>
<feature type="compositionally biased region" description="Basic and acidic residues" evidence="11">
    <location>
        <begin position="320"/>
        <end position="352"/>
    </location>
</feature>
<evidence type="ECO:0000256" key="1">
    <source>
        <dbReference type="ARBA" id="ARBA00012513"/>
    </source>
</evidence>
<evidence type="ECO:0000256" key="4">
    <source>
        <dbReference type="ARBA" id="ARBA00022741"/>
    </source>
</evidence>
<evidence type="ECO:0000256" key="11">
    <source>
        <dbReference type="SAM" id="MobiDB-lite"/>
    </source>
</evidence>
<evidence type="ECO:0000313" key="14">
    <source>
        <dbReference type="RefSeq" id="XP_006818067.1"/>
    </source>
</evidence>
<sequence>MSDVSHIFERKFNFKKIWQIVAMKFIPKLGRTEKELQSLRREIDIMRGLHHANIIEMLDSFETEKEVVAVTDYAEGELFQILEDDGNLPEDQVQTIACHLVSALFYLHSHRILHRDMKPQNILLGKGGVVKLCDFGFARAMSINTLVLTSIKGTPLYMSPELVEEKPYDHTADLWSLGCILYELFVGTPPFYTNSIFQLVSLIIKDPVKWPKNMSSDFKDFLQGLLTKNPKKRLSWPHLLHHPFVSQSINVRESLAAHLDNPLTKEQSPEIVAAKEKAVKAKASNQPPGTTIMNKIKQRQQQKAKDKQQQQQKQPVKQDAWTKENKESKPRDSEDKIEDKNPTPRKDRIEKDYEKEFPSVEIESRKVIKKDSRKSIENVKLEDEEIDSEDEWDDLCEMTDPSTADPQSVNQLLQDKSFITKLATRLKSATSQVLDGMLQGASRLRTALRVVMNVLSCSSSPNLLKEFVKIVDIPNLPLRLLEQLQSKTNVKKQPWCLQILMDLVSTVTSYVVCVAGASLDLDSTKDFLTLGLSFIRLTPLLLTYKQDESLSLREHVIYCMVYITEVLDQSQLEFCDGFYSSLSTCMVYITEVLDQSQLEFCDGFYSSLSTVHTGIIDVLLTCVVEDKTTIQKLEAATSLDAQDALARFDHMCDLCIGALSAIITLPLIDNCCIEGKRKMALCVAQKLINLSNEAVSENFLRYLRHPMHCENTLKVVYACCQMSTQICEYIVERSHLSTLLLLLQGKIDIAAASQNTVYELTLHTLTVIIIQLGDMPDILKDGSLLFTAVFLDSQIASHTTAAASLVGQLLYNGVPVEVPPEDLLTAAGSALTDLAQICVRCPFDYGVLDGLMLLLCQFTSIREAAVANMLIDSSVWSMVWHRLAQMLRVTDPTTNLPLHDIEEGEGPPETKVAMEPEWNLVSPSGIMAILQLVTQVFTQEPMQCVPLLVDPEGVVVLCLTTLISNEFLTTLKNKSNEDVDFSDMITDIILQVSQLLCFPYAIDVTDNMLSSVLECMFQSRVIWRLLSACQSHLQPHQISIPVGLIARLVFSDQVFVTQFTDSVLELKAEGLLATLVTKQCSELVQCDVISMYSHILRMSSQDLTLIKNALKGENGDYQPLKAILSHQNAMLQCRGCGMLGNMLKHTNEFYSVLKSKDSLIAALLKCLSHEDSDVRKASSYAVGNAAYHDDGLYNKLSNAVPILVDVLGDSVAKTRTNAAGALGNLSLHSDVLCKQLTKAKAVQGLLEVACHDSQHTTQEAALVALRTLCKHKQHREVLKGLHAVDKLSNLNMANIRLSGASTPGSVFSARSGGRNSTTVVKQHCAKLLKSLDAGSTQK</sequence>
<keyword evidence="4" id="KW-0547">Nucleotide-binding</keyword>
<dbReference type="InterPro" id="IPR021133">
    <property type="entry name" value="HEAT_type_2"/>
</dbReference>
<dbReference type="PROSITE" id="PS50077">
    <property type="entry name" value="HEAT_REPEAT"/>
    <property type="match status" value="1"/>
</dbReference>
<dbReference type="SUPFAM" id="SSF56112">
    <property type="entry name" value="Protein kinase-like (PK-like)"/>
    <property type="match status" value="1"/>
</dbReference>
<reference evidence="14" key="1">
    <citation type="submission" date="2025-08" db="UniProtKB">
        <authorList>
            <consortium name="RefSeq"/>
        </authorList>
    </citation>
    <scope>IDENTIFICATION</scope>
    <source>
        <tissue evidence="14">Testes</tissue>
    </source>
</reference>
<proteinExistence type="predicted"/>
<gene>
    <name evidence="14" type="primary">LOC100372921</name>
</gene>
<organism evidence="13 14">
    <name type="scientific">Saccoglossus kowalevskii</name>
    <name type="common">Acorn worm</name>
    <dbReference type="NCBI Taxonomy" id="10224"/>
    <lineage>
        <taxon>Eukaryota</taxon>
        <taxon>Metazoa</taxon>
        <taxon>Hemichordata</taxon>
        <taxon>Enteropneusta</taxon>
        <taxon>Harrimaniidae</taxon>
        <taxon>Saccoglossus</taxon>
    </lineage>
</organism>
<keyword evidence="3" id="KW-0808">Transferase</keyword>
<dbReference type="InterPro" id="IPR011989">
    <property type="entry name" value="ARM-like"/>
</dbReference>
<evidence type="ECO:0000256" key="7">
    <source>
        <dbReference type="ARBA" id="ARBA00047899"/>
    </source>
</evidence>